<name>A0A7Z2G6K3_9BURK</name>
<evidence type="ECO:0000313" key="4">
    <source>
        <dbReference type="Proteomes" id="UP000434209"/>
    </source>
</evidence>
<dbReference type="Gene3D" id="1.10.3360.10">
    <property type="entry name" value="VPA0735-like domain"/>
    <property type="match status" value="1"/>
</dbReference>
<dbReference type="Proteomes" id="UP000434209">
    <property type="component" value="Chromosome 1"/>
</dbReference>
<gene>
    <name evidence="3" type="ORF">FAZ97_09315</name>
</gene>
<dbReference type="Pfam" id="PF06863">
    <property type="entry name" value="DUF1254"/>
    <property type="match status" value="1"/>
</dbReference>
<dbReference type="InterPro" id="IPR010679">
    <property type="entry name" value="DUF1254"/>
</dbReference>
<dbReference type="Gene3D" id="2.60.40.1610">
    <property type="entry name" value="Domain of unknown function DUF1254"/>
    <property type="match status" value="1"/>
</dbReference>
<keyword evidence="4" id="KW-1185">Reference proteome</keyword>
<feature type="domain" description="DUF1254" evidence="2">
    <location>
        <begin position="137"/>
        <end position="274"/>
    </location>
</feature>
<feature type="domain" description="DUF1214" evidence="1">
    <location>
        <begin position="428"/>
        <end position="534"/>
    </location>
</feature>
<accession>A0A7Z2G6K3</accession>
<dbReference type="OrthoDB" id="272779at2"/>
<evidence type="ECO:0000259" key="1">
    <source>
        <dbReference type="Pfam" id="PF06742"/>
    </source>
</evidence>
<dbReference type="PANTHER" id="PTHR36509">
    <property type="entry name" value="BLL3101 PROTEIN"/>
    <property type="match status" value="1"/>
</dbReference>
<dbReference type="EMBL" id="CP046909">
    <property type="protein sequence ID" value="QGZ56142.1"/>
    <property type="molecule type" value="Genomic_DNA"/>
</dbReference>
<dbReference type="InterPro" id="IPR010621">
    <property type="entry name" value="DUF1214"/>
</dbReference>
<evidence type="ECO:0000313" key="3">
    <source>
        <dbReference type="EMBL" id="QGZ56142.1"/>
    </source>
</evidence>
<dbReference type="KEGG" id="pacp:FAZ97_09315"/>
<dbReference type="InterPro" id="IPR037050">
    <property type="entry name" value="DUF1254_sf"/>
</dbReference>
<dbReference type="Gene3D" id="2.60.120.600">
    <property type="entry name" value="Domain of unknown function DUF1214, C-terminal domain"/>
    <property type="match status" value="1"/>
</dbReference>
<dbReference type="AlphaFoldDB" id="A0A7Z2G6K3"/>
<dbReference type="Pfam" id="PF06742">
    <property type="entry name" value="DUF1214"/>
    <property type="match status" value="1"/>
</dbReference>
<reference evidence="3 4" key="1">
    <citation type="submission" date="2019-12" db="EMBL/GenBank/DDBJ databases">
        <title>Paraburkholderia acidiphila 7Q-K02 sp. nov and Paraburkholderia acidisoli DHF22 sp. nov., two strains isolated from forest soil.</title>
        <authorList>
            <person name="Gao Z."/>
            <person name="Qiu L."/>
        </authorList>
    </citation>
    <scope>NUCLEOTIDE SEQUENCE [LARGE SCALE GENOMIC DNA]</scope>
    <source>
        <strain evidence="3 4">7Q-K02</strain>
    </source>
</reference>
<dbReference type="PANTHER" id="PTHR36509:SF3">
    <property type="entry name" value="SIGNAL PEPTIDE PROTEIN"/>
    <property type="match status" value="1"/>
</dbReference>
<sequence length="551" mass="61047">MVGDRYPAPPRGSIFPATAGLHFPIRQRKRSNAVKTSQSVITRNLTNALVALAVAGYCAQALAQSQQPTPTQTLAASRDALANAPFSGDFPTNESAELLRDELYFQRAVQVYLWSLPAINMFAMKEGSEKIYGAGYNVLPVWKERLNAQTQVTTPNSDCLYAMAYVNIAQDGPIVVEVPPQNQGILDDFYQRPLSGPTIGGKTYTGDFGFAGPDGGKGGKYLIVPWNYKGAAPKGYYLYRSRTNNVFVFYRGFFTDPKNLKPANALIAGTRIYPYGKKESAKPMQFPDGSATPADMLFPHDGTYFDMLARFVDQETVDPADMDWRGMMAAIGIEKGKPFQPTARQRELLDKAAKTAFRMSKVEIYNGLVDQPEAKYYPDRQWVNVFAGQNPLFQASKSFTNLGQRDAYFTTAYATSPGMVVDLVEKGAKYPSTWRDADGNFLEGGSTYQLHLPPDVPAANFWSVTVYDSINASGLQNGQPLPSLNSMDKPVQNADGTYDLYFGPNAPGGKERNWVRTVPGKGYFIILRLYSPKEAFFKKTWKPDDLKRISQ</sequence>
<dbReference type="InterPro" id="IPR037049">
    <property type="entry name" value="DUF1214_C_sf"/>
</dbReference>
<proteinExistence type="predicted"/>
<organism evidence="3 4">
    <name type="scientific">Paraburkholderia acidiphila</name>
    <dbReference type="NCBI Taxonomy" id="2571747"/>
    <lineage>
        <taxon>Bacteria</taxon>
        <taxon>Pseudomonadati</taxon>
        <taxon>Pseudomonadota</taxon>
        <taxon>Betaproteobacteria</taxon>
        <taxon>Burkholderiales</taxon>
        <taxon>Burkholderiaceae</taxon>
        <taxon>Paraburkholderia</taxon>
    </lineage>
</organism>
<evidence type="ECO:0000259" key="2">
    <source>
        <dbReference type="Pfam" id="PF06863"/>
    </source>
</evidence>
<dbReference type="SUPFAM" id="SSF160935">
    <property type="entry name" value="VPA0735-like"/>
    <property type="match status" value="1"/>
</dbReference>
<protein>
    <submittedName>
        <fullName evidence="3">DUF1254 domain-containing protein</fullName>
    </submittedName>
</protein>